<evidence type="ECO:0000313" key="4">
    <source>
        <dbReference type="Proteomes" id="UP001449657"/>
    </source>
</evidence>
<dbReference type="PANTHER" id="PTHR46401:SF2">
    <property type="entry name" value="GLYCOSYLTRANSFERASE WBBK-RELATED"/>
    <property type="match status" value="1"/>
</dbReference>
<accession>A0ABZ2Z7W4</accession>
<dbReference type="PANTHER" id="PTHR46401">
    <property type="entry name" value="GLYCOSYLTRANSFERASE WBBK-RELATED"/>
    <property type="match status" value="1"/>
</dbReference>
<protein>
    <submittedName>
        <fullName evidence="3">Glycosyltransferase family 4 protein</fullName>
        <ecNumber evidence="3">2.4.-.-</ecNumber>
    </submittedName>
</protein>
<organism evidence="3 4">
    <name type="scientific">Chitinophaga caseinilytica</name>
    <dbReference type="NCBI Taxonomy" id="2267521"/>
    <lineage>
        <taxon>Bacteria</taxon>
        <taxon>Pseudomonadati</taxon>
        <taxon>Bacteroidota</taxon>
        <taxon>Chitinophagia</taxon>
        <taxon>Chitinophagales</taxon>
        <taxon>Chitinophagaceae</taxon>
        <taxon>Chitinophaga</taxon>
    </lineage>
</organism>
<keyword evidence="3" id="KW-0328">Glycosyltransferase</keyword>
<name>A0ABZ2Z7W4_9BACT</name>
<dbReference type="Pfam" id="PF13439">
    <property type="entry name" value="Glyco_transf_4"/>
    <property type="match status" value="1"/>
</dbReference>
<feature type="domain" description="Glycosyltransferase subfamily 4-like N-terminal" evidence="2">
    <location>
        <begin position="23"/>
        <end position="197"/>
    </location>
</feature>
<dbReference type="Pfam" id="PF13692">
    <property type="entry name" value="Glyco_trans_1_4"/>
    <property type="match status" value="1"/>
</dbReference>
<dbReference type="Proteomes" id="UP001449657">
    <property type="component" value="Chromosome"/>
</dbReference>
<evidence type="ECO:0000256" key="1">
    <source>
        <dbReference type="ARBA" id="ARBA00022679"/>
    </source>
</evidence>
<keyword evidence="1 3" id="KW-0808">Transferase</keyword>
<dbReference type="EC" id="2.4.-.-" evidence="3"/>
<dbReference type="GO" id="GO:0016757">
    <property type="term" value="F:glycosyltransferase activity"/>
    <property type="evidence" value="ECO:0007669"/>
    <property type="project" value="UniProtKB-KW"/>
</dbReference>
<dbReference type="SUPFAM" id="SSF53756">
    <property type="entry name" value="UDP-Glycosyltransferase/glycogen phosphorylase"/>
    <property type="match status" value="1"/>
</dbReference>
<evidence type="ECO:0000259" key="2">
    <source>
        <dbReference type="Pfam" id="PF13439"/>
    </source>
</evidence>
<dbReference type="Gene3D" id="3.40.50.2000">
    <property type="entry name" value="Glycogen Phosphorylase B"/>
    <property type="match status" value="2"/>
</dbReference>
<dbReference type="InterPro" id="IPR028098">
    <property type="entry name" value="Glyco_trans_4-like_N"/>
</dbReference>
<keyword evidence="4" id="KW-1185">Reference proteome</keyword>
<proteinExistence type="predicted"/>
<dbReference type="CDD" id="cd03801">
    <property type="entry name" value="GT4_PimA-like"/>
    <property type="match status" value="1"/>
</dbReference>
<gene>
    <name evidence="3" type="ORF">WJU22_05645</name>
</gene>
<dbReference type="RefSeq" id="WP_341842284.1">
    <property type="nucleotide sequence ID" value="NZ_CP149792.1"/>
</dbReference>
<evidence type="ECO:0000313" key="3">
    <source>
        <dbReference type="EMBL" id="WZN47658.1"/>
    </source>
</evidence>
<dbReference type="EMBL" id="CP150096">
    <property type="protein sequence ID" value="WZN47658.1"/>
    <property type="molecule type" value="Genomic_DNA"/>
</dbReference>
<sequence length="379" mass="43194">MNIIFFTNISTFPYNGGEKLRSYYLLKALSDLGHTVHAVIRNEEEADLSKYALPNVAYHIHPKKPLAVTERLTGSHYFTKSAAVMALFDKICREHDIDTAVLDYGYVGHYIGFFRRRGIRVVLGTHNAQPEISRQLPARSLFQKFRKMQLVTLEQWHERSYFAKADAVLVVSHHDLDYHRRFIDPDKLFLVPNFLDEAEYALKAPRQQRLLVMTANFTVYQNFEGLRWFVQEVWNPALAKKFRLQLVGRGSQEALQKITGSTDWENIVALGRVDDVKQYIASAEGVVIPLLHGSGTRLKCLEAMALHTPIIATSRGVEGVLSHHFIVADSAADFRTALLRFEGSPQRGDALRADFMKEYSAAVNRQRLAEAIHFAQHVQ</sequence>
<reference evidence="3 4" key="1">
    <citation type="submission" date="2024-03" db="EMBL/GenBank/DDBJ databases">
        <title>Chitinophaga caseinilytica sp. nov., a casein hydrolysing bacterium isolated from forest soil.</title>
        <authorList>
            <person name="Lee D.S."/>
            <person name="Han D.M."/>
            <person name="Baek J.H."/>
            <person name="Choi D.G."/>
            <person name="Jeon J.H."/>
            <person name="Jeon C.O."/>
        </authorList>
    </citation>
    <scope>NUCLEOTIDE SEQUENCE [LARGE SCALE GENOMIC DNA]</scope>
    <source>
        <strain evidence="3 4">KACC 19118</strain>
    </source>
</reference>